<feature type="region of interest" description="Disordered" evidence="1">
    <location>
        <begin position="27"/>
        <end position="54"/>
    </location>
</feature>
<evidence type="ECO:0000313" key="2">
    <source>
        <dbReference type="EMBL" id="MPC63472.1"/>
    </source>
</evidence>
<reference evidence="2 3" key="1">
    <citation type="submission" date="2019-05" db="EMBL/GenBank/DDBJ databases">
        <title>Another draft genome of Portunus trituberculatus and its Hox gene families provides insights of decapod evolution.</title>
        <authorList>
            <person name="Jeong J.-H."/>
            <person name="Song I."/>
            <person name="Kim S."/>
            <person name="Choi T."/>
            <person name="Kim D."/>
            <person name="Ryu S."/>
            <person name="Kim W."/>
        </authorList>
    </citation>
    <scope>NUCLEOTIDE SEQUENCE [LARGE SCALE GENOMIC DNA]</scope>
    <source>
        <tissue evidence="2">Muscle</tissue>
    </source>
</reference>
<keyword evidence="3" id="KW-1185">Reference proteome</keyword>
<evidence type="ECO:0000256" key="1">
    <source>
        <dbReference type="SAM" id="MobiDB-lite"/>
    </source>
</evidence>
<name>A0A5B7GXB3_PORTR</name>
<dbReference type="CDD" id="cd00590">
    <property type="entry name" value="RRM_SF"/>
    <property type="match status" value="1"/>
</dbReference>
<dbReference type="GO" id="GO:0003676">
    <property type="term" value="F:nucleic acid binding"/>
    <property type="evidence" value="ECO:0007669"/>
    <property type="project" value="InterPro"/>
</dbReference>
<evidence type="ECO:0008006" key="4">
    <source>
        <dbReference type="Google" id="ProtNLM"/>
    </source>
</evidence>
<dbReference type="AlphaFoldDB" id="A0A5B7GXB3"/>
<dbReference type="SUPFAM" id="SSF54928">
    <property type="entry name" value="RNA-binding domain, RBD"/>
    <property type="match status" value="1"/>
</dbReference>
<proteinExistence type="predicted"/>
<dbReference type="InterPro" id="IPR035979">
    <property type="entry name" value="RBD_domain_sf"/>
</dbReference>
<accession>A0A5B7GXB3</accession>
<dbReference type="Proteomes" id="UP000324222">
    <property type="component" value="Unassembled WGS sequence"/>
</dbReference>
<organism evidence="2 3">
    <name type="scientific">Portunus trituberculatus</name>
    <name type="common">Swimming crab</name>
    <name type="synonym">Neptunus trituberculatus</name>
    <dbReference type="NCBI Taxonomy" id="210409"/>
    <lineage>
        <taxon>Eukaryota</taxon>
        <taxon>Metazoa</taxon>
        <taxon>Ecdysozoa</taxon>
        <taxon>Arthropoda</taxon>
        <taxon>Crustacea</taxon>
        <taxon>Multicrustacea</taxon>
        <taxon>Malacostraca</taxon>
        <taxon>Eumalacostraca</taxon>
        <taxon>Eucarida</taxon>
        <taxon>Decapoda</taxon>
        <taxon>Pleocyemata</taxon>
        <taxon>Brachyura</taxon>
        <taxon>Eubrachyura</taxon>
        <taxon>Portunoidea</taxon>
        <taxon>Portunidae</taxon>
        <taxon>Portuninae</taxon>
        <taxon>Portunus</taxon>
    </lineage>
</organism>
<protein>
    <recommendedName>
        <fullName evidence="4">RRM domain-containing protein</fullName>
    </recommendedName>
</protein>
<sequence length="231" mass="26408">MWGPILKRLVRMETRYPVHGSQRSLPVAELAHETSSSGLSREEDSPPQMPPTEVSCFGSSSERRISAGLDSLLMVNVNPSFSYHALHYLLKVYGTALRIRLVYDKDLPYNRCYVTFLSCDEARLAFEHVASLPALALKLNFSNHVILDYIRNLENSVPEVRQISPPRWFVVYYRNRRGNFIHASRYLAKEIGTIPEGNLKKYGKRVLELKISRRQGCCNISHALLTTCLRP</sequence>
<evidence type="ECO:0000313" key="3">
    <source>
        <dbReference type="Proteomes" id="UP000324222"/>
    </source>
</evidence>
<gene>
    <name evidence="2" type="ORF">E2C01_057571</name>
</gene>
<dbReference type="EMBL" id="VSRR010020856">
    <property type="protein sequence ID" value="MPC63472.1"/>
    <property type="molecule type" value="Genomic_DNA"/>
</dbReference>
<comment type="caution">
    <text evidence="2">The sequence shown here is derived from an EMBL/GenBank/DDBJ whole genome shotgun (WGS) entry which is preliminary data.</text>
</comment>